<evidence type="ECO:0000256" key="2">
    <source>
        <dbReference type="SAM" id="MobiDB-lite"/>
    </source>
</evidence>
<dbReference type="SUPFAM" id="SSF109905">
    <property type="entry name" value="Surp module (SWAP domain)"/>
    <property type="match status" value="1"/>
</dbReference>
<dbReference type="GO" id="GO:0003723">
    <property type="term" value="F:RNA binding"/>
    <property type="evidence" value="ECO:0007669"/>
    <property type="project" value="UniProtKB-KW"/>
</dbReference>
<gene>
    <name evidence="4" type="ORF">CDD81_7092</name>
</gene>
<accession>A0A2C5X979</accession>
<feature type="region of interest" description="Disordered" evidence="2">
    <location>
        <begin position="743"/>
        <end position="782"/>
    </location>
</feature>
<dbReference type="InterPro" id="IPR006569">
    <property type="entry name" value="CID_dom"/>
</dbReference>
<dbReference type="GO" id="GO:0006396">
    <property type="term" value="P:RNA processing"/>
    <property type="evidence" value="ECO:0007669"/>
    <property type="project" value="InterPro"/>
</dbReference>
<evidence type="ECO:0000313" key="4">
    <source>
        <dbReference type="EMBL" id="PHH62519.1"/>
    </source>
</evidence>
<dbReference type="PANTHER" id="PTHR23140:SF0">
    <property type="entry name" value="U2 SNRNP-ASSOCIATED SURP MOTIF-CONTAINING PROTEIN"/>
    <property type="match status" value="1"/>
</dbReference>
<comment type="caution">
    <text evidence="4">The sequence shown here is derived from an EMBL/GenBank/DDBJ whole genome shotgun (WGS) entry which is preliminary data.</text>
</comment>
<dbReference type="InterPro" id="IPR035967">
    <property type="entry name" value="SWAP/Surp_sf"/>
</dbReference>
<dbReference type="InterPro" id="IPR051485">
    <property type="entry name" value="SR-CTD_assoc_factor"/>
</dbReference>
<feature type="compositionally biased region" description="Polar residues" evidence="2">
    <location>
        <begin position="743"/>
        <end position="757"/>
    </location>
</feature>
<dbReference type="Gene3D" id="1.25.40.90">
    <property type="match status" value="1"/>
</dbReference>
<dbReference type="PANTHER" id="PTHR23140">
    <property type="entry name" value="RNA PROCESSING PROTEIN LD23810P"/>
    <property type="match status" value="1"/>
</dbReference>
<feature type="region of interest" description="Disordered" evidence="2">
    <location>
        <begin position="1"/>
        <end position="85"/>
    </location>
</feature>
<reference evidence="4 5" key="1">
    <citation type="submission" date="2017-06" db="EMBL/GenBank/DDBJ databases">
        <title>Ant-infecting Ophiocordyceps genomes reveal a high diversity of potential behavioral manipulation genes and a possible major role for enterotoxins.</title>
        <authorList>
            <person name="De Bekker C."/>
            <person name="Evans H.C."/>
            <person name="Brachmann A."/>
            <person name="Hughes D.P."/>
        </authorList>
    </citation>
    <scope>NUCLEOTIDE SEQUENCE [LARGE SCALE GENOMIC DNA]</scope>
    <source>
        <strain evidence="4 5">Map64</strain>
    </source>
</reference>
<dbReference type="STRING" id="1399860.A0A2C5X979"/>
<dbReference type="Pfam" id="PF01805">
    <property type="entry name" value="Surp"/>
    <property type="match status" value="1"/>
</dbReference>
<dbReference type="EMBL" id="NJET01000070">
    <property type="protein sequence ID" value="PHH62519.1"/>
    <property type="molecule type" value="Genomic_DNA"/>
</dbReference>
<feature type="compositionally biased region" description="Basic and acidic residues" evidence="2">
    <location>
        <begin position="758"/>
        <end position="768"/>
    </location>
</feature>
<dbReference type="InterPro" id="IPR000061">
    <property type="entry name" value="Surp"/>
</dbReference>
<dbReference type="PROSITE" id="PS51391">
    <property type="entry name" value="CID"/>
    <property type="match status" value="1"/>
</dbReference>
<evidence type="ECO:0000313" key="5">
    <source>
        <dbReference type="Proteomes" id="UP000226192"/>
    </source>
</evidence>
<dbReference type="GO" id="GO:0005634">
    <property type="term" value="C:nucleus"/>
    <property type="evidence" value="ECO:0007669"/>
    <property type="project" value="TreeGrafter"/>
</dbReference>
<organism evidence="4 5">
    <name type="scientific">Ophiocordyceps australis</name>
    <dbReference type="NCBI Taxonomy" id="1399860"/>
    <lineage>
        <taxon>Eukaryota</taxon>
        <taxon>Fungi</taxon>
        <taxon>Dikarya</taxon>
        <taxon>Ascomycota</taxon>
        <taxon>Pezizomycotina</taxon>
        <taxon>Sordariomycetes</taxon>
        <taxon>Hypocreomycetidae</taxon>
        <taxon>Hypocreales</taxon>
        <taxon>Ophiocordycipitaceae</taxon>
        <taxon>Ophiocordyceps</taxon>
    </lineage>
</organism>
<dbReference type="Proteomes" id="UP000226192">
    <property type="component" value="Unassembled WGS sequence"/>
</dbReference>
<keyword evidence="5" id="KW-1185">Reference proteome</keyword>
<dbReference type="Gene3D" id="1.10.10.790">
    <property type="entry name" value="Surp module"/>
    <property type="match status" value="1"/>
</dbReference>
<sequence length="799" mass="88371">MDPPKAPEGFPNIAAKLSQPVMQSSFEKQKAHKEAKRKRDEADAQVVLEKFVEDFGGSQDSDDGPDPNRRLGNHMTRPLRRDLGVSTGFNSERRHFAASGMKKSGPGTLGPITNSFNNKRSYHDFTGDSRDIYYDGPPRKDMRSGPVSVSDALRNASDDEMEDVERVAAERAEMRAAAKPQLKLSNMPPGTTQAAIKALLPDALTVDAVKIDPPLGPGDAAKRCTNAVVTLSRESTGSAIETAVTALNNRYLGFGFYLSASRHLSSAVLHPATAPSSSAFASQPFGAKAVEKPKSSFKRVGQHRGYAPPASYNHVGNSRPDQFYVAVTPSDDIRTLRQIHTVVENVLKYGPAYEALLMSRPEVQREEKWAWLWDSRSAGGIWYRWRLWELTTEYKVDPRKEPFVYLFEDSPPWQVPDRLSFEWVTELDELASDADYDSEDDDDVEANGNRGEMDKTFMAPLDKAKLVHLLARLPTALSKLRKGDVARVTAFVLTHADRGPREAVELLLRNICKPLAFTGANLDKHGSSRELRQGLGAEEPVTNDTDTSASSLIGLYIVSDILSAAAASTIRHAWRFRGLFDKALKEYQVFDFLGQMPVKHGWGRMRAENWKRSINLVLHLWEGWCVFQGKTMDTFKTLFENPPSLKSAVKNDIEMSDKSKWKPMETKVANQLGQIMDVEVATDDTKAESAAKDDAEGEAIDEDDVMGEPIDDDEVLGSVISEEVQGGEAMATQDEVSQTATLQTMDLDSNISTVSSDNAKDMDSRAGRAEPTAESSARAPVVRKRMRAVDMFADSDQSE</sequence>
<proteinExistence type="predicted"/>
<dbReference type="OrthoDB" id="377209at2759"/>
<evidence type="ECO:0000256" key="1">
    <source>
        <dbReference type="ARBA" id="ARBA00022884"/>
    </source>
</evidence>
<name>A0A2C5X979_9HYPO</name>
<protein>
    <recommendedName>
        <fullName evidence="3">CID domain-containing protein</fullName>
    </recommendedName>
</protein>
<dbReference type="InterPro" id="IPR008942">
    <property type="entry name" value="ENTH_VHS"/>
</dbReference>
<evidence type="ECO:0000259" key="3">
    <source>
        <dbReference type="PROSITE" id="PS51391"/>
    </source>
</evidence>
<keyword evidence="1" id="KW-0694">RNA-binding</keyword>
<feature type="domain" description="CID" evidence="3">
    <location>
        <begin position="458"/>
        <end position="643"/>
    </location>
</feature>
<dbReference type="AlphaFoldDB" id="A0A2C5X979"/>